<name>A0A0E9SRE5_ANGAN</name>
<sequence>MGEPFGQNLELTRFFRLEKVTNSPVKGSIRSQRMGPHEWGLGVPRRPGTLTLTARIQGHRSSKVPKLKEVWCS</sequence>
<reference evidence="1" key="2">
    <citation type="journal article" date="2015" name="Fish Shellfish Immunol.">
        <title>Early steps in the European eel (Anguilla anguilla)-Vibrio vulnificus interaction in the gills: Role of the RtxA13 toxin.</title>
        <authorList>
            <person name="Callol A."/>
            <person name="Pajuelo D."/>
            <person name="Ebbesson L."/>
            <person name="Teles M."/>
            <person name="MacKenzie S."/>
            <person name="Amaro C."/>
        </authorList>
    </citation>
    <scope>NUCLEOTIDE SEQUENCE</scope>
</reference>
<evidence type="ECO:0000313" key="1">
    <source>
        <dbReference type="EMBL" id="JAH43225.1"/>
    </source>
</evidence>
<dbReference type="AlphaFoldDB" id="A0A0E9SRE5"/>
<protein>
    <submittedName>
        <fullName evidence="1">Uncharacterized protein</fullName>
    </submittedName>
</protein>
<organism evidence="1">
    <name type="scientific">Anguilla anguilla</name>
    <name type="common">European freshwater eel</name>
    <name type="synonym">Muraena anguilla</name>
    <dbReference type="NCBI Taxonomy" id="7936"/>
    <lineage>
        <taxon>Eukaryota</taxon>
        <taxon>Metazoa</taxon>
        <taxon>Chordata</taxon>
        <taxon>Craniata</taxon>
        <taxon>Vertebrata</taxon>
        <taxon>Euteleostomi</taxon>
        <taxon>Actinopterygii</taxon>
        <taxon>Neopterygii</taxon>
        <taxon>Teleostei</taxon>
        <taxon>Anguilliformes</taxon>
        <taxon>Anguillidae</taxon>
        <taxon>Anguilla</taxon>
    </lineage>
</organism>
<proteinExistence type="predicted"/>
<accession>A0A0E9SRE5</accession>
<reference evidence="1" key="1">
    <citation type="submission" date="2014-11" db="EMBL/GenBank/DDBJ databases">
        <authorList>
            <person name="Amaro Gonzalez C."/>
        </authorList>
    </citation>
    <scope>NUCLEOTIDE SEQUENCE</scope>
</reference>
<dbReference type="EMBL" id="GBXM01065352">
    <property type="protein sequence ID" value="JAH43225.1"/>
    <property type="molecule type" value="Transcribed_RNA"/>
</dbReference>